<dbReference type="PANTHER" id="PTHR30292">
    <property type="entry name" value="UNCHARACTERIZED PROTEIN YBGL-RELATED"/>
    <property type="match status" value="1"/>
</dbReference>
<comment type="function">
    <text evidence="1">Catalyzes the cleavage of 5-oxoproline to form L-glutamate coupled to the hydrolysis of ATP to ADP and inorganic phosphate.</text>
</comment>
<gene>
    <name evidence="1" type="primary">pxpA</name>
    <name evidence="2" type="ORF">DLM86_19105</name>
</gene>
<keyword evidence="1" id="KW-0067">ATP-binding</keyword>
<dbReference type="SUPFAM" id="SSF88713">
    <property type="entry name" value="Glycoside hydrolase/deacetylase"/>
    <property type="match status" value="1"/>
</dbReference>
<dbReference type="PANTHER" id="PTHR30292:SF0">
    <property type="entry name" value="5-OXOPROLINASE SUBUNIT A"/>
    <property type="match status" value="1"/>
</dbReference>
<dbReference type="NCBIfam" id="NF003814">
    <property type="entry name" value="PRK05406.1-3"/>
    <property type="match status" value="1"/>
</dbReference>
<dbReference type="CDD" id="cd10787">
    <property type="entry name" value="LamB_YcsF_like"/>
    <property type="match status" value="1"/>
</dbReference>
<dbReference type="GO" id="GO:0005975">
    <property type="term" value="P:carbohydrate metabolic process"/>
    <property type="evidence" value="ECO:0007669"/>
    <property type="project" value="InterPro"/>
</dbReference>
<keyword evidence="1" id="KW-0378">Hydrolase</keyword>
<sequence>MTTLTTPTGDRERTIDLNGDIGESFGVYRTGEDERLLDIVTSANVACGFHAGDPATMRRTVRLCAERGVAIGAHPGLPDLAGFGRREMAVTPQEAYDMTVYQVGALYGFVRAEGAVLRHVKPHGALYNMASADAALAEAIAEAVRRVDGSLALVGLAGGELVRAGERAGLRTVTEAFADRRYRPDGTLVPRREPGAFVADAGEAAAQVLRLAAEGRARTVCVHGDGPHAVAFAECVRRALLDAGWRLAPA</sequence>
<dbReference type="GO" id="GO:0017168">
    <property type="term" value="F:5-oxoprolinase (ATP-hydrolyzing) activity"/>
    <property type="evidence" value="ECO:0007669"/>
    <property type="project" value="UniProtKB-UniRule"/>
</dbReference>
<comment type="catalytic activity">
    <reaction evidence="1">
        <text>5-oxo-L-proline + ATP + 2 H2O = L-glutamate + ADP + phosphate + H(+)</text>
        <dbReference type="Rhea" id="RHEA:10348"/>
        <dbReference type="ChEBI" id="CHEBI:15377"/>
        <dbReference type="ChEBI" id="CHEBI:15378"/>
        <dbReference type="ChEBI" id="CHEBI:29985"/>
        <dbReference type="ChEBI" id="CHEBI:30616"/>
        <dbReference type="ChEBI" id="CHEBI:43474"/>
        <dbReference type="ChEBI" id="CHEBI:58402"/>
        <dbReference type="ChEBI" id="CHEBI:456216"/>
        <dbReference type="EC" id="3.5.2.9"/>
    </reaction>
</comment>
<dbReference type="Proteomes" id="UP000247476">
    <property type="component" value="Unassembled WGS sequence"/>
</dbReference>
<name>A0A2V5K1R1_9BACL</name>
<dbReference type="RefSeq" id="WP_110841646.1">
    <property type="nucleotide sequence ID" value="NZ_QJVJ01000008.1"/>
</dbReference>
<comment type="caution">
    <text evidence="2">The sequence shown here is derived from an EMBL/GenBank/DDBJ whole genome shotgun (WGS) entry which is preliminary data.</text>
</comment>
<dbReference type="GO" id="GO:0005524">
    <property type="term" value="F:ATP binding"/>
    <property type="evidence" value="ECO:0007669"/>
    <property type="project" value="UniProtKB-UniRule"/>
</dbReference>
<dbReference type="OrthoDB" id="9773478at2"/>
<evidence type="ECO:0000313" key="2">
    <source>
        <dbReference type="EMBL" id="PYI53098.1"/>
    </source>
</evidence>
<evidence type="ECO:0000313" key="3">
    <source>
        <dbReference type="Proteomes" id="UP000247476"/>
    </source>
</evidence>
<dbReference type="HAMAP" id="MF_00691">
    <property type="entry name" value="PxpA"/>
    <property type="match status" value="1"/>
</dbReference>
<dbReference type="Gene3D" id="3.20.20.370">
    <property type="entry name" value="Glycoside hydrolase/deacetylase"/>
    <property type="match status" value="1"/>
</dbReference>
<organism evidence="2 3">
    <name type="scientific">Paenibacillus flagellatus</name>
    <dbReference type="NCBI Taxonomy" id="2211139"/>
    <lineage>
        <taxon>Bacteria</taxon>
        <taxon>Bacillati</taxon>
        <taxon>Bacillota</taxon>
        <taxon>Bacilli</taxon>
        <taxon>Bacillales</taxon>
        <taxon>Paenibacillaceae</taxon>
        <taxon>Paenibacillus</taxon>
    </lineage>
</organism>
<keyword evidence="3" id="KW-1185">Reference proteome</keyword>
<comment type="subunit">
    <text evidence="1">Forms a complex composed of PxpA, PxpB and PxpC.</text>
</comment>
<dbReference type="NCBIfam" id="NF003816">
    <property type="entry name" value="PRK05406.1-5"/>
    <property type="match status" value="1"/>
</dbReference>
<dbReference type="Pfam" id="PF03746">
    <property type="entry name" value="LamB_YcsF"/>
    <property type="match status" value="1"/>
</dbReference>
<accession>A0A2V5K1R1</accession>
<dbReference type="AlphaFoldDB" id="A0A2V5K1R1"/>
<proteinExistence type="inferred from homology"/>
<evidence type="ECO:0000256" key="1">
    <source>
        <dbReference type="HAMAP-Rule" id="MF_00691"/>
    </source>
</evidence>
<dbReference type="EC" id="3.5.2.9" evidence="1"/>
<dbReference type="InterPro" id="IPR011330">
    <property type="entry name" value="Glyco_hydro/deAcase_b/a-brl"/>
</dbReference>
<comment type="similarity">
    <text evidence="1">Belongs to the LamB/PxpA family.</text>
</comment>
<protein>
    <recommendedName>
        <fullName evidence="1">5-oxoprolinase subunit A</fullName>
        <shortName evidence="1">5-OPase subunit A</shortName>
        <ecNumber evidence="1">3.5.2.9</ecNumber>
    </recommendedName>
    <alternativeName>
        <fullName evidence="1">5-oxoprolinase (ATP-hydrolyzing) subunit A</fullName>
    </alternativeName>
</protein>
<reference evidence="2 3" key="1">
    <citation type="submission" date="2018-05" db="EMBL/GenBank/DDBJ databases">
        <title>Paenibacillus flagellatus sp. nov., isolated from selenium mineral soil.</title>
        <authorList>
            <person name="Dai X."/>
        </authorList>
    </citation>
    <scope>NUCLEOTIDE SEQUENCE [LARGE SCALE GENOMIC DNA]</scope>
    <source>
        <strain evidence="2 3">DXL2</strain>
    </source>
</reference>
<keyword evidence="1" id="KW-0547">Nucleotide-binding</keyword>
<dbReference type="EMBL" id="QJVJ01000008">
    <property type="protein sequence ID" value="PYI53098.1"/>
    <property type="molecule type" value="Genomic_DNA"/>
</dbReference>
<dbReference type="InterPro" id="IPR005501">
    <property type="entry name" value="LamB/YcsF/PxpA-like"/>
</dbReference>